<protein>
    <submittedName>
        <fullName evidence="10">Glycosyltransferase family 39 protein</fullName>
    </submittedName>
</protein>
<feature type="transmembrane region" description="Helical" evidence="8">
    <location>
        <begin position="291"/>
        <end position="308"/>
    </location>
</feature>
<evidence type="ECO:0000256" key="2">
    <source>
        <dbReference type="ARBA" id="ARBA00022475"/>
    </source>
</evidence>
<keyword evidence="3" id="KW-0328">Glycosyltransferase</keyword>
<feature type="transmembrane region" description="Helical" evidence="8">
    <location>
        <begin position="366"/>
        <end position="382"/>
    </location>
</feature>
<organism evidence="10 11">
    <name type="scientific">Aquifex aeolicus</name>
    <dbReference type="NCBI Taxonomy" id="63363"/>
    <lineage>
        <taxon>Bacteria</taxon>
        <taxon>Pseudomonadati</taxon>
        <taxon>Aquificota</taxon>
        <taxon>Aquificia</taxon>
        <taxon>Aquificales</taxon>
        <taxon>Aquificaceae</taxon>
        <taxon>Aquifex</taxon>
    </lineage>
</organism>
<dbReference type="Pfam" id="PF02366">
    <property type="entry name" value="PMT"/>
    <property type="match status" value="1"/>
</dbReference>
<proteinExistence type="predicted"/>
<dbReference type="AlphaFoldDB" id="A0A9D1CFH2"/>
<feature type="transmembrane region" description="Helical" evidence="8">
    <location>
        <begin position="339"/>
        <end position="360"/>
    </location>
</feature>
<feature type="transmembrane region" description="Helical" evidence="8">
    <location>
        <begin position="105"/>
        <end position="125"/>
    </location>
</feature>
<feature type="transmembrane region" description="Helical" evidence="8">
    <location>
        <begin position="206"/>
        <end position="226"/>
    </location>
</feature>
<feature type="transmembrane region" description="Helical" evidence="8">
    <location>
        <begin position="131"/>
        <end position="147"/>
    </location>
</feature>
<dbReference type="PANTHER" id="PTHR33908:SF3">
    <property type="entry name" value="UNDECAPRENYL PHOSPHATE-ALPHA-4-AMINO-4-DEOXY-L-ARABINOSE ARABINOSYL TRANSFERASE"/>
    <property type="match status" value="1"/>
</dbReference>
<gene>
    <name evidence="10" type="ORF">EYH37_03580</name>
</gene>
<dbReference type="GO" id="GO:0010041">
    <property type="term" value="P:response to iron(III) ion"/>
    <property type="evidence" value="ECO:0007669"/>
    <property type="project" value="TreeGrafter"/>
</dbReference>
<accession>A0A9D1CFH2</accession>
<feature type="transmembrane region" description="Helical" evidence="8">
    <location>
        <begin position="154"/>
        <end position="170"/>
    </location>
</feature>
<evidence type="ECO:0000256" key="1">
    <source>
        <dbReference type="ARBA" id="ARBA00004651"/>
    </source>
</evidence>
<feature type="domain" description="ArnT-like N-terminal" evidence="9">
    <location>
        <begin position="5"/>
        <end position="221"/>
    </location>
</feature>
<evidence type="ECO:0000313" key="11">
    <source>
        <dbReference type="Proteomes" id="UP000606463"/>
    </source>
</evidence>
<keyword evidence="6 8" id="KW-1133">Transmembrane helix</keyword>
<evidence type="ECO:0000256" key="5">
    <source>
        <dbReference type="ARBA" id="ARBA00022692"/>
    </source>
</evidence>
<keyword evidence="4" id="KW-0808">Transferase</keyword>
<comment type="subcellular location">
    <subcellularLocation>
        <location evidence="1">Cell membrane</location>
        <topology evidence="1">Multi-pass membrane protein</topology>
    </subcellularLocation>
</comment>
<dbReference type="GO" id="GO:0006493">
    <property type="term" value="P:protein O-linked glycosylation"/>
    <property type="evidence" value="ECO:0007669"/>
    <property type="project" value="InterPro"/>
</dbReference>
<comment type="caution">
    <text evidence="10">The sequence shown here is derived from an EMBL/GenBank/DDBJ whole genome shotgun (WGS) entry which is preliminary data.</text>
</comment>
<feature type="transmembrane region" description="Helical" evidence="8">
    <location>
        <begin position="78"/>
        <end position="98"/>
    </location>
</feature>
<keyword evidence="5 8" id="KW-0812">Transmembrane</keyword>
<evidence type="ECO:0000256" key="3">
    <source>
        <dbReference type="ARBA" id="ARBA00022676"/>
    </source>
</evidence>
<dbReference type="GO" id="GO:0005886">
    <property type="term" value="C:plasma membrane"/>
    <property type="evidence" value="ECO:0007669"/>
    <property type="project" value="UniProtKB-SubCell"/>
</dbReference>
<dbReference type="PANTHER" id="PTHR33908">
    <property type="entry name" value="MANNOSYLTRANSFERASE YKCB-RELATED"/>
    <property type="match status" value="1"/>
</dbReference>
<evidence type="ECO:0000256" key="6">
    <source>
        <dbReference type="ARBA" id="ARBA00022989"/>
    </source>
</evidence>
<name>A0A9D1CFH2_AQUAO</name>
<dbReference type="GO" id="GO:0000030">
    <property type="term" value="F:mannosyltransferase activity"/>
    <property type="evidence" value="ECO:0007669"/>
    <property type="project" value="InterPro"/>
</dbReference>
<dbReference type="InterPro" id="IPR003342">
    <property type="entry name" value="ArnT-like_N"/>
</dbReference>
<evidence type="ECO:0000259" key="9">
    <source>
        <dbReference type="Pfam" id="PF02366"/>
    </source>
</evidence>
<reference evidence="10" key="1">
    <citation type="journal article" date="2020" name="ISME J.">
        <title>Gammaproteobacteria mediating utilization of methyl-, sulfur- and petroleum organic compounds in deep ocean hydrothermal plumes.</title>
        <authorList>
            <person name="Zhou Z."/>
            <person name="Liu Y."/>
            <person name="Pan J."/>
            <person name="Cron B.R."/>
            <person name="Toner B.M."/>
            <person name="Anantharaman K."/>
            <person name="Breier J.A."/>
            <person name="Dick G.J."/>
            <person name="Li M."/>
        </authorList>
    </citation>
    <scope>NUCLEOTIDE SEQUENCE</scope>
    <source>
        <strain evidence="10">SZUA-1501</strain>
    </source>
</reference>
<feature type="transmembrane region" description="Helical" evidence="8">
    <location>
        <begin position="257"/>
        <end position="279"/>
    </location>
</feature>
<sequence>MAVRILLLFIIAFFSVYNLGVNDIWQPNESFYAETAREILEKENPLELTYNYEPRLEKPPLTYWLTALSYTLFGIGEWQTRIVPLLSALGTAILLIFYGRVVASLSVGVLSALIFLSSLQVFSLARYNSPEMPLTFFLTGAFIFLHLYDLKNRFLYLLLSGVFLSLALLTKGIPFLFPYLGVYLLYLLLKVAVFKADNFKSSFKKFLTVTVTAIVFSIPILGWYVYCYLQYGTLFLKVFYSEVVHRAIDPNKGWNLLFYPIVILWAFLPFSLIFYYSLVGFLVRFKNFREYVFPFSQFFVFLAVFTVAKGKIPVYILPAFPFMSILTARLVGKRHVVLTFLNGMSFFLMALTTFVFIHFLEIPLDFEMVLIFLITFTLWISLENWDITRTVIAVLPLLYLVTFKVLPFVEKYRPYKEIVTSLKEQFPNKKLVTAGVFYKNFPFYWEGKVYDKKAIFMFKPSEILLFSPTPLKGWKIVKEVELYTGSESRFIVFLKDIKEQRGFKKFYFLIKD</sequence>
<evidence type="ECO:0000256" key="4">
    <source>
        <dbReference type="ARBA" id="ARBA00022679"/>
    </source>
</evidence>
<dbReference type="EMBL" id="DQVE01000037">
    <property type="protein sequence ID" value="HIP98426.1"/>
    <property type="molecule type" value="Genomic_DNA"/>
</dbReference>
<dbReference type="GO" id="GO:0009103">
    <property type="term" value="P:lipopolysaccharide biosynthetic process"/>
    <property type="evidence" value="ECO:0007669"/>
    <property type="project" value="UniProtKB-ARBA"/>
</dbReference>
<feature type="transmembrane region" description="Helical" evidence="8">
    <location>
        <begin position="391"/>
        <end position="409"/>
    </location>
</feature>
<dbReference type="Proteomes" id="UP000606463">
    <property type="component" value="Unassembled WGS sequence"/>
</dbReference>
<evidence type="ECO:0000256" key="7">
    <source>
        <dbReference type="ARBA" id="ARBA00023136"/>
    </source>
</evidence>
<keyword evidence="7 8" id="KW-0472">Membrane</keyword>
<dbReference type="InterPro" id="IPR050297">
    <property type="entry name" value="LipidA_mod_glycosyltrf_83"/>
</dbReference>
<keyword evidence="2" id="KW-1003">Cell membrane</keyword>
<dbReference type="GO" id="GO:0016763">
    <property type="term" value="F:pentosyltransferase activity"/>
    <property type="evidence" value="ECO:0007669"/>
    <property type="project" value="TreeGrafter"/>
</dbReference>
<evidence type="ECO:0000256" key="8">
    <source>
        <dbReference type="SAM" id="Phobius"/>
    </source>
</evidence>
<evidence type="ECO:0000313" key="10">
    <source>
        <dbReference type="EMBL" id="HIP98426.1"/>
    </source>
</evidence>
<feature type="transmembrane region" description="Helical" evidence="8">
    <location>
        <begin position="176"/>
        <end position="194"/>
    </location>
</feature>